<evidence type="ECO:0000313" key="12">
    <source>
        <dbReference type="Proteomes" id="UP000245390"/>
    </source>
</evidence>
<dbReference type="Gene3D" id="3.40.470.10">
    <property type="entry name" value="Uracil-DNA glycosylase-like domain"/>
    <property type="match status" value="1"/>
</dbReference>
<keyword evidence="3" id="KW-0004">4Fe-4S</keyword>
<gene>
    <name evidence="11" type="ORF">C8D95_103397</name>
</gene>
<dbReference type="SUPFAM" id="SSF52141">
    <property type="entry name" value="Uracil-DNA glycosylase-like"/>
    <property type="match status" value="1"/>
</dbReference>
<dbReference type="CDD" id="cd10030">
    <property type="entry name" value="UDG-F4_TTUDGA_SPO1dp_like"/>
    <property type="match status" value="1"/>
</dbReference>
<dbReference type="InterPro" id="IPR025404">
    <property type="entry name" value="DUF4130"/>
</dbReference>
<keyword evidence="5" id="KW-0227">DNA damage</keyword>
<dbReference type="RefSeq" id="WP_109758900.1">
    <property type="nucleotide sequence ID" value="NZ_CP034588.1"/>
</dbReference>
<proteinExistence type="inferred from homology"/>
<dbReference type="InterPro" id="IPR036895">
    <property type="entry name" value="Uracil-DNA_glycosylase-like_sf"/>
</dbReference>
<keyword evidence="12" id="KW-1185">Reference proteome</keyword>
<dbReference type="InterPro" id="IPR023875">
    <property type="entry name" value="DNA_repair_put"/>
</dbReference>
<dbReference type="PANTHER" id="PTHR33693">
    <property type="entry name" value="TYPE-5 URACIL-DNA GLYCOSYLASE"/>
    <property type="match status" value="1"/>
</dbReference>
<sequence length="474" mass="53492">MHVTLPEIGTFEAWRDEARRLLVAGVPPEDITWSRGAPDADLFAAASPLPEPTAPAPTVPKAFVALARDAVWHSDTERFARLYGLLQAVIRDRRVLDDRGDPRVDRLEKMAKEVRRDKHKMTAFVRFREIGDPEASRRRFAAWFEPSHFIAEPTASFFAKRFGDMDWTIFTPQLTVHFEAGEIAFAPGVDKPPLPADATEDLWRTYFRNIFNPARLMVKAMQSEMPKKYWKNLPEAELIPELVSTARARAREMAEALPTLPPVRAGRITERLMAEVPETRDDYETALDGCRRCPLWQDATQAVPGEGPRDAALMIVGEQPGDREDLTGKPFVGPAGQLLDRVAGEAGIDRKAAFVTNAVKHFKFTPRGKRRLHQNPNAHEIQQCKWWLDIERELVKPKLIVAMGGTALESLTGSRKGILKRRGKIEQAEDGTPILVTVHPSYILRIPDHLREAETARFRADLERARAFLEQKAA</sequence>
<evidence type="ECO:0000256" key="4">
    <source>
        <dbReference type="ARBA" id="ARBA00022723"/>
    </source>
</evidence>
<keyword evidence="9" id="KW-0234">DNA repair</keyword>
<evidence type="ECO:0000256" key="3">
    <source>
        <dbReference type="ARBA" id="ARBA00022485"/>
    </source>
</evidence>
<dbReference type="AlphaFoldDB" id="A0A316G8I6"/>
<dbReference type="GO" id="GO:0046872">
    <property type="term" value="F:metal ion binding"/>
    <property type="evidence" value="ECO:0007669"/>
    <property type="project" value="UniProtKB-KW"/>
</dbReference>
<evidence type="ECO:0000313" key="11">
    <source>
        <dbReference type="EMBL" id="PWK57158.1"/>
    </source>
</evidence>
<dbReference type="NCBIfam" id="TIGR03914">
    <property type="entry name" value="UDG_fam_dom"/>
    <property type="match status" value="1"/>
</dbReference>
<protein>
    <recommendedName>
        <fullName evidence="2">Type-4 uracil-DNA glycosylase</fullName>
    </recommendedName>
</protein>
<evidence type="ECO:0000256" key="7">
    <source>
        <dbReference type="ARBA" id="ARBA00023004"/>
    </source>
</evidence>
<dbReference type="SMART" id="SM00987">
    <property type="entry name" value="UreE_C"/>
    <property type="match status" value="1"/>
</dbReference>
<comment type="similarity">
    <text evidence="1">Belongs to the uracil-DNA glycosylase (UDG) superfamily. Type 4 (UDGa) family.</text>
</comment>
<dbReference type="InterPro" id="IPR005122">
    <property type="entry name" value="Uracil-DNA_glycosylase-like"/>
</dbReference>
<dbReference type="Pfam" id="PF03167">
    <property type="entry name" value="UDG"/>
    <property type="match status" value="1"/>
</dbReference>
<evidence type="ECO:0000256" key="6">
    <source>
        <dbReference type="ARBA" id="ARBA00022801"/>
    </source>
</evidence>
<organism evidence="11 12">
    <name type="scientific">Silicimonas algicola</name>
    <dbReference type="NCBI Taxonomy" id="1826607"/>
    <lineage>
        <taxon>Bacteria</taxon>
        <taxon>Pseudomonadati</taxon>
        <taxon>Pseudomonadota</taxon>
        <taxon>Alphaproteobacteria</taxon>
        <taxon>Rhodobacterales</taxon>
        <taxon>Paracoccaceae</taxon>
    </lineage>
</organism>
<evidence type="ECO:0000256" key="9">
    <source>
        <dbReference type="ARBA" id="ARBA00023204"/>
    </source>
</evidence>
<dbReference type="GO" id="GO:0097506">
    <property type="term" value="F:deaminated base DNA N-glycosylase activity"/>
    <property type="evidence" value="ECO:0007669"/>
    <property type="project" value="UniProtKB-ARBA"/>
</dbReference>
<dbReference type="Proteomes" id="UP000245390">
    <property type="component" value="Unassembled WGS sequence"/>
</dbReference>
<dbReference type="InterPro" id="IPR005273">
    <property type="entry name" value="Ura-DNA_glyco_family4"/>
</dbReference>
<name>A0A316G8I6_9RHOB</name>
<dbReference type="Pfam" id="PF13566">
    <property type="entry name" value="DUF4130"/>
    <property type="match status" value="1"/>
</dbReference>
<evidence type="ECO:0000256" key="2">
    <source>
        <dbReference type="ARBA" id="ARBA00019403"/>
    </source>
</evidence>
<dbReference type="NCBIfam" id="TIGR03915">
    <property type="entry name" value="SAM_7_link_chp"/>
    <property type="match status" value="1"/>
</dbReference>
<keyword evidence="8" id="KW-0411">Iron-sulfur</keyword>
<evidence type="ECO:0000256" key="5">
    <source>
        <dbReference type="ARBA" id="ARBA00022763"/>
    </source>
</evidence>
<dbReference type="EMBL" id="QGGV01000003">
    <property type="protein sequence ID" value="PWK57158.1"/>
    <property type="molecule type" value="Genomic_DNA"/>
</dbReference>
<dbReference type="SMART" id="SM00986">
    <property type="entry name" value="UDG"/>
    <property type="match status" value="1"/>
</dbReference>
<keyword evidence="7" id="KW-0408">Iron</keyword>
<reference evidence="11 12" key="1">
    <citation type="submission" date="2018-05" db="EMBL/GenBank/DDBJ databases">
        <title>Genomic Encyclopedia of Type Strains, Phase IV (KMG-IV): sequencing the most valuable type-strain genomes for metagenomic binning, comparative biology and taxonomic classification.</title>
        <authorList>
            <person name="Goeker M."/>
        </authorList>
    </citation>
    <scope>NUCLEOTIDE SEQUENCE [LARGE SCALE GENOMIC DNA]</scope>
    <source>
        <strain evidence="11 12">DSM 103371</strain>
    </source>
</reference>
<evidence type="ECO:0000256" key="8">
    <source>
        <dbReference type="ARBA" id="ARBA00023014"/>
    </source>
</evidence>
<dbReference type="GO" id="GO:0006281">
    <property type="term" value="P:DNA repair"/>
    <property type="evidence" value="ECO:0007669"/>
    <property type="project" value="UniProtKB-KW"/>
</dbReference>
<accession>A0A316G8I6</accession>
<dbReference type="OrthoDB" id="5290748at2"/>
<dbReference type="NCBIfam" id="TIGR00758">
    <property type="entry name" value="UDG_fam4"/>
    <property type="match status" value="1"/>
</dbReference>
<keyword evidence="4" id="KW-0479">Metal-binding</keyword>
<dbReference type="InterPro" id="IPR051536">
    <property type="entry name" value="UDG_Type-4/5"/>
</dbReference>
<dbReference type="KEGG" id="salo:EF888_10190"/>
<comment type="caution">
    <text evidence="11">The sequence shown here is derived from an EMBL/GenBank/DDBJ whole genome shotgun (WGS) entry which is preliminary data.</text>
</comment>
<evidence type="ECO:0000256" key="1">
    <source>
        <dbReference type="ARBA" id="ARBA00006521"/>
    </source>
</evidence>
<keyword evidence="6" id="KW-0378">Hydrolase</keyword>
<feature type="domain" description="Uracil-DNA glycosylase-like" evidence="10">
    <location>
        <begin position="304"/>
        <end position="463"/>
    </location>
</feature>
<dbReference type="PANTHER" id="PTHR33693:SF9">
    <property type="entry name" value="TYPE-4 URACIL-DNA GLYCOSYLASE"/>
    <property type="match status" value="1"/>
</dbReference>
<evidence type="ECO:0000259" key="10">
    <source>
        <dbReference type="SMART" id="SM00986"/>
    </source>
</evidence>
<dbReference type="GO" id="GO:0051539">
    <property type="term" value="F:4 iron, 4 sulfur cluster binding"/>
    <property type="evidence" value="ECO:0007669"/>
    <property type="project" value="UniProtKB-KW"/>
</dbReference>